<feature type="binding site" evidence="17">
    <location>
        <position position="304"/>
    </location>
    <ligand>
        <name>S-methyl-5'-thioadenosine</name>
        <dbReference type="ChEBI" id="CHEBI:17509"/>
    </ligand>
</feature>
<dbReference type="UniPathway" id="UPA00331">
    <property type="reaction ID" value="UER00451"/>
</dbReference>
<comment type="subunit">
    <text evidence="3 18">Heterotetramer of two alpha and two beta chains arranged as a dimer of alpha/beta heterodimers.</text>
</comment>
<keyword evidence="22" id="KW-1185">Reference proteome</keyword>
<feature type="active site" description="Proton donor; for catalytic activity" evidence="18">
    <location>
        <position position="83"/>
    </location>
</feature>
<evidence type="ECO:0000256" key="3">
    <source>
        <dbReference type="ARBA" id="ARBA00011601"/>
    </source>
</evidence>
<dbReference type="STRING" id="1307839.L21SP5_03902"/>
<keyword evidence="8 18" id="KW-0745">Spermidine biosynthesis</keyword>
<dbReference type="HAMAP" id="MF_00198">
    <property type="entry name" value="Spermidine_synth"/>
    <property type="match status" value="1"/>
</dbReference>
<evidence type="ECO:0000256" key="4">
    <source>
        <dbReference type="ARBA" id="ARBA00022679"/>
    </source>
</evidence>
<evidence type="ECO:0000256" key="10">
    <source>
        <dbReference type="ARBA" id="ARBA00023145"/>
    </source>
</evidence>
<comment type="pathway">
    <text evidence="1 18">Amine and polyamine biosynthesis; S-adenosylmethioninamine biosynthesis; S-adenosylmethioninamine from S-adenosyl-L-methionine: step 1/1.</text>
</comment>
<organism evidence="21 22">
    <name type="scientific">Salinivirga cyanobacteriivorans</name>
    <dbReference type="NCBI Taxonomy" id="1307839"/>
    <lineage>
        <taxon>Bacteria</taxon>
        <taxon>Pseudomonadati</taxon>
        <taxon>Bacteroidota</taxon>
        <taxon>Bacteroidia</taxon>
        <taxon>Bacteroidales</taxon>
        <taxon>Salinivirgaceae</taxon>
        <taxon>Salinivirga</taxon>
    </lineage>
</organism>
<comment type="catalytic activity">
    <reaction evidence="17">
        <text>S-adenosyl 3-(methylsulfanyl)propylamine + putrescine = S-methyl-5'-thioadenosine + spermidine + H(+)</text>
        <dbReference type="Rhea" id="RHEA:12721"/>
        <dbReference type="ChEBI" id="CHEBI:15378"/>
        <dbReference type="ChEBI" id="CHEBI:17509"/>
        <dbReference type="ChEBI" id="CHEBI:57443"/>
        <dbReference type="ChEBI" id="CHEBI:57834"/>
        <dbReference type="ChEBI" id="CHEBI:326268"/>
        <dbReference type="EC" id="2.5.1.16"/>
    </reaction>
</comment>
<dbReference type="RefSeq" id="WP_057954751.1">
    <property type="nucleotide sequence ID" value="NZ_CP013118.1"/>
</dbReference>
<dbReference type="Gene3D" id="2.30.140.10">
    <property type="entry name" value="Spermidine synthase, tetramerisation domain"/>
    <property type="match status" value="1"/>
</dbReference>
<keyword evidence="10 18" id="KW-0865">Zymogen</keyword>
<dbReference type="GO" id="GO:0008295">
    <property type="term" value="P:spermidine biosynthetic process"/>
    <property type="evidence" value="ECO:0007669"/>
    <property type="project" value="UniProtKB-UniRule"/>
</dbReference>
<evidence type="ECO:0000256" key="8">
    <source>
        <dbReference type="ARBA" id="ARBA00023066"/>
    </source>
</evidence>
<dbReference type="Gene3D" id="3.30.360.110">
    <property type="entry name" value="S-adenosylmethionine decarboxylase domain"/>
    <property type="match status" value="1"/>
</dbReference>
<reference evidence="21 22" key="1">
    <citation type="submission" date="2015-11" db="EMBL/GenBank/DDBJ databases">
        <title>Description and complete genome sequence of a novel strain predominating in hypersaline microbial mats and representing a new family of the Bacteriodetes phylum.</title>
        <authorList>
            <person name="Spring S."/>
            <person name="Bunk B."/>
            <person name="Sproer C."/>
            <person name="Klenk H.-P."/>
        </authorList>
    </citation>
    <scope>NUCLEOTIDE SEQUENCE [LARGE SCALE GENOMIC DNA]</scope>
    <source>
        <strain evidence="21 22">L21-Spi-D4</strain>
    </source>
</reference>
<dbReference type="Pfam" id="PF02675">
    <property type="entry name" value="AdoMet_dc"/>
    <property type="match status" value="1"/>
</dbReference>
<dbReference type="Pfam" id="PF17284">
    <property type="entry name" value="Spermine_synt_N"/>
    <property type="match status" value="1"/>
</dbReference>
<dbReference type="PANTHER" id="PTHR11558">
    <property type="entry name" value="SPERMIDINE/SPERMINE SYNTHASE"/>
    <property type="match status" value="1"/>
</dbReference>
<feature type="binding site" evidence="17">
    <location>
        <position position="246"/>
    </location>
    <ligand>
        <name>S-methyl-5'-thioadenosine</name>
        <dbReference type="ChEBI" id="CHEBI:17509"/>
    </ligand>
</feature>
<comment type="catalytic activity">
    <reaction evidence="14 18">
        <text>S-adenosyl-L-methionine + H(+) = S-adenosyl 3-(methylsulfanyl)propylamine + CO2</text>
        <dbReference type="Rhea" id="RHEA:15981"/>
        <dbReference type="ChEBI" id="CHEBI:15378"/>
        <dbReference type="ChEBI" id="CHEBI:16526"/>
        <dbReference type="ChEBI" id="CHEBI:57443"/>
        <dbReference type="ChEBI" id="CHEBI:59789"/>
        <dbReference type="EC" id="4.1.1.50"/>
    </reaction>
</comment>
<sequence>MESLGRHILVEFTGCDSDVMDDVQVIEEQMVEAAEHSGATIINSTFHHFSPLGVSGVIVIQESHLAIHTWPEYKYAAVDLFTCGDTVEPWVAFEHLKKAFKARNYSALEMRRGTIRLLDSALKLKDARLDTEEKVTPRFKRNIWFTDRDNYQALSLRYTGNVLFDERSAYNRIRVIETYAFGKALTSGNRLICTEKDEYHYHEMIAHPVMMACQNIERVLILGGGDGGSAREVLKHGGVKHVDLVEIDEKVVEASKNYLPFLSKAYDDERLNLIIGDALEFVENNGDVPYDLIIIDGPHSSGKPSKLYTPAFFDRCRQLLSSEGAIVVQGESPKFNEKAFKQIDQNLKQVFGVEHKFNMLFNVPTFPSGIWSFQVVMQSGKDPRDVDQAAVKLFVSQKRTRYYNYATHMAAFAMPEYVKKMLN</sequence>
<dbReference type="InterPro" id="IPR042284">
    <property type="entry name" value="AdoMetDC_N"/>
</dbReference>
<dbReference type="InterPro" id="IPR042286">
    <property type="entry name" value="AdoMetDC_C"/>
</dbReference>
<feature type="domain" description="PABS" evidence="20">
    <location>
        <begin position="142"/>
        <end position="378"/>
    </location>
</feature>
<dbReference type="AlphaFoldDB" id="A0A0S2I5P2"/>
<keyword evidence="12 18" id="KW-0704">Schiff base</keyword>
<dbReference type="PATRIC" id="fig|1307839.3.peg.4167"/>
<dbReference type="UniPathway" id="UPA00248">
    <property type="reaction ID" value="UER00314"/>
</dbReference>
<dbReference type="InterPro" id="IPR001045">
    <property type="entry name" value="Spermi_synthase"/>
</dbReference>
<dbReference type="PROSITE" id="PS01330">
    <property type="entry name" value="PABS_1"/>
    <property type="match status" value="1"/>
</dbReference>
<evidence type="ECO:0000259" key="20">
    <source>
        <dbReference type="PROSITE" id="PS51006"/>
    </source>
</evidence>
<keyword evidence="4 17" id="KW-0808">Transferase</keyword>
<keyword evidence="6 18" id="KW-0210">Decarboxylase</keyword>
<dbReference type="InterPro" id="IPR016067">
    <property type="entry name" value="S-AdoMet_deCO2ase_core"/>
</dbReference>
<evidence type="ECO:0000256" key="19">
    <source>
        <dbReference type="PROSITE-ProRule" id="PRU00354"/>
    </source>
</evidence>
<evidence type="ECO:0000256" key="16">
    <source>
        <dbReference type="ARBA" id="ARBA00061583"/>
    </source>
</evidence>
<evidence type="ECO:0000256" key="15">
    <source>
        <dbReference type="ARBA" id="ARBA00056215"/>
    </source>
</evidence>
<accession>A0A0S2I5P2</accession>
<evidence type="ECO:0000256" key="5">
    <source>
        <dbReference type="ARBA" id="ARBA00022691"/>
    </source>
</evidence>
<comment type="pathway">
    <text evidence="17">Amine and polyamine biosynthesis; spermidine biosynthesis; spermidine from putrescine: step 1/1.</text>
</comment>
<comment type="PTM">
    <text evidence="18">Is synthesized initially as an inactive proenzyme. Formation of the active enzyme involves a self-maturation process in which the active site pyruvoyl group is generated from an internal serine residue via an autocatalytic post-translational modification. Two non-identical subunits are generated from the proenzyme in this reaction, and the pyruvate is formed at the N-terminus of the alpha chain, which is derived from the carboxyl end of the proenzyme. The post-translation cleavage follows an unusual pathway, termed non-hydrolytic serinolysis, in which the side chain hydroxyl group of the serine supplies its oxygen atom to form the C-terminus of the beta chain, while the remainder of the serine residue undergoes an oxidative deamination to produce ammonia and the pyruvoyl group blocking the N-terminus of the alpha chain.</text>
</comment>
<keyword evidence="5 18" id="KW-0949">S-adenosyl-L-methionine</keyword>
<dbReference type="PROSITE" id="PS51006">
    <property type="entry name" value="PABS_2"/>
    <property type="match status" value="1"/>
</dbReference>
<comment type="function">
    <text evidence="15 18">Catalyzes the decarboxylation of S-adenosylmethionine to S-adenosylmethioninamine (dcAdoMet), the propylamine donor required for the synthesis of the polyamines spermine and spermidine from the diamine putrescine.</text>
</comment>
<feature type="binding site" evidence="17">
    <location>
        <position position="226"/>
    </location>
    <ligand>
        <name>spermidine</name>
        <dbReference type="ChEBI" id="CHEBI:57834"/>
    </ligand>
</feature>
<dbReference type="GO" id="GO:0004014">
    <property type="term" value="F:adenosylmethionine decarboxylase activity"/>
    <property type="evidence" value="ECO:0007669"/>
    <property type="project" value="UniProtKB-UniRule"/>
</dbReference>
<dbReference type="NCBIfam" id="TIGR03330">
    <property type="entry name" value="SAM_DCase_Bsu"/>
    <property type="match status" value="1"/>
</dbReference>
<dbReference type="KEGG" id="blq:L21SP5_03902"/>
<feature type="active site" description="Schiff-base intermediate with substrate; via pyruvic acid" evidence="18">
    <location>
        <position position="63"/>
    </location>
</feature>
<dbReference type="InterPro" id="IPR029063">
    <property type="entry name" value="SAM-dependent_MTases_sf"/>
</dbReference>
<comment type="caution">
    <text evidence="17">Lacks conserved residue(s) required for the propagation of feature annotation.</text>
</comment>
<keyword evidence="9 18" id="KW-0620">Polyamine biosynthesis</keyword>
<evidence type="ECO:0000256" key="11">
    <source>
        <dbReference type="ARBA" id="ARBA00023239"/>
    </source>
</evidence>
<dbReference type="SUPFAM" id="SSF53335">
    <property type="entry name" value="S-adenosyl-L-methionine-dependent methyltransferases"/>
    <property type="match status" value="1"/>
</dbReference>
<dbReference type="Proteomes" id="UP000064893">
    <property type="component" value="Chromosome"/>
</dbReference>
<dbReference type="InterPro" id="IPR017716">
    <property type="entry name" value="S-AdoMet_deCOase_pro-enz"/>
</dbReference>
<dbReference type="Pfam" id="PF01564">
    <property type="entry name" value="Spermine_synth"/>
    <property type="match status" value="1"/>
</dbReference>
<dbReference type="GO" id="GO:0004766">
    <property type="term" value="F:spermidine synthase activity"/>
    <property type="evidence" value="ECO:0007669"/>
    <property type="project" value="UniProtKB-UniRule"/>
</dbReference>
<evidence type="ECO:0000256" key="2">
    <source>
        <dbReference type="ARBA" id="ARBA00007867"/>
    </source>
</evidence>
<evidence type="ECO:0000256" key="9">
    <source>
        <dbReference type="ARBA" id="ARBA00023115"/>
    </source>
</evidence>
<dbReference type="NCBIfam" id="NF002010">
    <property type="entry name" value="PRK00811.1"/>
    <property type="match status" value="1"/>
</dbReference>
<dbReference type="EMBL" id="CP013118">
    <property type="protein sequence ID" value="ALO17493.1"/>
    <property type="molecule type" value="Genomic_DNA"/>
</dbReference>
<evidence type="ECO:0000256" key="14">
    <source>
        <dbReference type="ARBA" id="ARBA00048112"/>
    </source>
</evidence>
<evidence type="ECO:0000256" key="18">
    <source>
        <dbReference type="HAMAP-Rule" id="MF_00464"/>
    </source>
</evidence>
<dbReference type="InterPro" id="IPR037163">
    <property type="entry name" value="Spermidine_synt_N_sf"/>
</dbReference>
<evidence type="ECO:0000313" key="22">
    <source>
        <dbReference type="Proteomes" id="UP000064893"/>
    </source>
</evidence>
<dbReference type="HAMAP" id="MF_00464">
    <property type="entry name" value="AdoMetDC_1"/>
    <property type="match status" value="1"/>
</dbReference>
<feature type="binding site" evidence="17">
    <location>
        <position position="171"/>
    </location>
    <ligand>
        <name>S-methyl-5'-thioadenosine</name>
        <dbReference type="ChEBI" id="CHEBI:17509"/>
    </ligand>
</feature>
<dbReference type="InterPro" id="IPR030374">
    <property type="entry name" value="PABS"/>
</dbReference>
<comment type="function">
    <text evidence="17">Catalyzes the irreversible transfer of a propylamine group from the amino donor S-adenosylmethioninamine (decarboxy-AdoMet) to putrescine (1,4-diaminobutane) to yield spermidine.</text>
</comment>
<dbReference type="FunFam" id="3.30.360.110:FF:000001">
    <property type="entry name" value="S-adenosylmethionine decarboxylase proenzyme"/>
    <property type="match status" value="1"/>
</dbReference>
<comment type="cofactor">
    <cofactor evidence="18">
        <name>pyruvate</name>
        <dbReference type="ChEBI" id="CHEBI:15361"/>
    </cofactor>
    <text evidence="18">Binds 1 pyruvoyl group covalently per subunit.</text>
</comment>
<keyword evidence="7 18" id="KW-0068">Autocatalytic cleavage</keyword>
<evidence type="ECO:0000256" key="6">
    <source>
        <dbReference type="ARBA" id="ARBA00022793"/>
    </source>
</evidence>
<dbReference type="PANTHER" id="PTHR11558:SF11">
    <property type="entry name" value="SPERMIDINE SYNTHASE"/>
    <property type="match status" value="1"/>
</dbReference>
<feature type="active site" description="Proton acceptor; for processing activity" evidence="18">
    <location>
        <position position="68"/>
    </location>
</feature>
<keyword evidence="13 18" id="KW-0670">Pyruvate</keyword>
<evidence type="ECO:0000256" key="1">
    <source>
        <dbReference type="ARBA" id="ARBA00004911"/>
    </source>
</evidence>
<proteinExistence type="inferred from homology"/>
<dbReference type="EC" id="4.1.1.50" evidence="18"/>
<feature type="binding site" evidence="17">
    <location>
        <begin position="277"/>
        <end position="278"/>
    </location>
    <ligand>
        <name>S-methyl-5'-thioadenosine</name>
        <dbReference type="ChEBI" id="CHEBI:17509"/>
    </ligand>
</feature>
<evidence type="ECO:0000256" key="13">
    <source>
        <dbReference type="ARBA" id="ARBA00023317"/>
    </source>
</evidence>
<dbReference type="CDD" id="cd02440">
    <property type="entry name" value="AdoMet_MTases"/>
    <property type="match status" value="1"/>
</dbReference>
<evidence type="ECO:0000256" key="17">
    <source>
        <dbReference type="HAMAP-Rule" id="MF_00198"/>
    </source>
</evidence>
<dbReference type="OrthoDB" id="9793120at2"/>
<gene>
    <name evidence="18 21" type="primary">speH</name>
    <name evidence="17" type="synonym">speE</name>
    <name evidence="21" type="ORF">L21SP5_03902</name>
</gene>
<dbReference type="InterPro" id="IPR003826">
    <property type="entry name" value="AdoMetDC_fam_prok"/>
</dbReference>
<feature type="modified residue" description="Pyruvic acid (Ser); by autocatalysis" evidence="18">
    <location>
        <position position="63"/>
    </location>
</feature>
<name>A0A0S2I5P2_9BACT</name>
<feature type="site" description="Cleavage (non-hydrolytic); by autolysis" evidence="18">
    <location>
        <begin position="62"/>
        <end position="63"/>
    </location>
</feature>
<evidence type="ECO:0000313" key="21">
    <source>
        <dbReference type="EMBL" id="ALO17493.1"/>
    </source>
</evidence>
<comment type="similarity">
    <text evidence="2 17">Belongs to the spermidine/spermine synthase family.</text>
</comment>
<dbReference type="InterPro" id="IPR030373">
    <property type="entry name" value="PABS_CS"/>
</dbReference>
<protein>
    <recommendedName>
        <fullName evidence="18">S-adenosylmethionine decarboxylase proenzyme</fullName>
        <shortName evidence="18">AdoMetDC</shortName>
        <shortName evidence="18">SAMDC</shortName>
        <ecNumber evidence="18">4.1.1.50</ecNumber>
    </recommendedName>
    <component>
        <recommendedName>
            <fullName evidence="18">S-adenosylmethionine decarboxylase beta chain</fullName>
        </recommendedName>
    </component>
    <component>
        <recommendedName>
            <fullName evidence="18">S-adenosylmethionine decarboxylase alpha chain</fullName>
        </recommendedName>
    </component>
</protein>
<feature type="active site" description="Proton acceptor" evidence="17 19">
    <location>
        <position position="296"/>
    </location>
</feature>
<feature type="chain" id="PRO_5023569940" description="S-adenosylmethionine decarboxylase beta chain" evidence="18">
    <location>
        <begin position="1"/>
        <end position="62"/>
    </location>
</feature>
<evidence type="ECO:0000256" key="7">
    <source>
        <dbReference type="ARBA" id="ARBA00022813"/>
    </source>
</evidence>
<dbReference type="Gene3D" id="3.40.50.150">
    <property type="entry name" value="Vaccinia Virus protein VP39"/>
    <property type="match status" value="1"/>
</dbReference>
<feature type="binding site" evidence="17">
    <location>
        <position position="202"/>
    </location>
    <ligand>
        <name>spermidine</name>
        <dbReference type="ChEBI" id="CHEBI:57834"/>
    </ligand>
</feature>
<comment type="subunit">
    <text evidence="17">Homodimer or homotetramer.</text>
</comment>
<feature type="chain" id="PRO_5023569941" description="S-adenosylmethionine decarboxylase alpha chain" evidence="18">
    <location>
        <begin position="63"/>
        <end position="423"/>
    </location>
</feature>
<dbReference type="Gene3D" id="3.30.160.750">
    <property type="match status" value="1"/>
</dbReference>
<evidence type="ECO:0000256" key="12">
    <source>
        <dbReference type="ARBA" id="ARBA00023270"/>
    </source>
</evidence>
<dbReference type="InterPro" id="IPR035246">
    <property type="entry name" value="Spermidine_synt_N"/>
</dbReference>
<comment type="similarity">
    <text evidence="16 18">Belongs to the prokaryotic AdoMetDC family. Type 1 subfamily.</text>
</comment>
<keyword evidence="11 18" id="KW-0456">Lyase</keyword>
<dbReference type="SUPFAM" id="SSF56276">
    <property type="entry name" value="S-adenosylmethionine decarboxylase"/>
    <property type="match status" value="1"/>
</dbReference>